<dbReference type="InterPro" id="IPR004401">
    <property type="entry name" value="YbaB/EbfC"/>
</dbReference>
<organism evidence="2 3">
    <name type="scientific">Actinokineospora diospyrosa</name>
    <dbReference type="NCBI Taxonomy" id="103728"/>
    <lineage>
        <taxon>Bacteria</taxon>
        <taxon>Bacillati</taxon>
        <taxon>Actinomycetota</taxon>
        <taxon>Actinomycetes</taxon>
        <taxon>Pseudonocardiales</taxon>
        <taxon>Pseudonocardiaceae</taxon>
        <taxon>Actinokineospora</taxon>
    </lineage>
</organism>
<feature type="region of interest" description="Disordered" evidence="1">
    <location>
        <begin position="104"/>
        <end position="145"/>
    </location>
</feature>
<sequence length="145" mass="15589">MDERVLDPDAARERMAAWKGRIDKLAADTQAMGARLREVQATAADPGGLAEVTVDSTGSLVGLRLTDRIHKTPPDAVARAILATLREARGQVADQSREVIAETMGPESAAGRAIADSVDQHLRAPQAPDEYGDGDFDLQTQMKKR</sequence>
<keyword evidence="3" id="KW-1185">Reference proteome</keyword>
<dbReference type="Gene3D" id="3.30.1310.10">
    <property type="entry name" value="Nucleoid-associated protein YbaB-like domain"/>
    <property type="match status" value="1"/>
</dbReference>
<evidence type="ECO:0000256" key="1">
    <source>
        <dbReference type="SAM" id="MobiDB-lite"/>
    </source>
</evidence>
<comment type="caution">
    <text evidence="2">The sequence shown here is derived from an EMBL/GenBank/DDBJ whole genome shotgun (WGS) entry which is preliminary data.</text>
</comment>
<dbReference type="InterPro" id="IPR036894">
    <property type="entry name" value="YbaB-like_sf"/>
</dbReference>
<dbReference type="RefSeq" id="WP_253888473.1">
    <property type="nucleotide sequence ID" value="NZ_BAAAVB010000005.1"/>
</dbReference>
<dbReference type="GO" id="GO:0003677">
    <property type="term" value="F:DNA binding"/>
    <property type="evidence" value="ECO:0007669"/>
    <property type="project" value="UniProtKB-KW"/>
</dbReference>
<dbReference type="Proteomes" id="UP001205185">
    <property type="component" value="Unassembled WGS sequence"/>
</dbReference>
<gene>
    <name evidence="2" type="ORF">LV75_004051</name>
</gene>
<accession>A0ABT1IFW6</accession>
<evidence type="ECO:0000313" key="3">
    <source>
        <dbReference type="Proteomes" id="UP001205185"/>
    </source>
</evidence>
<proteinExistence type="predicted"/>
<dbReference type="SUPFAM" id="SSF82607">
    <property type="entry name" value="YbaB-like"/>
    <property type="match status" value="1"/>
</dbReference>
<protein>
    <submittedName>
        <fullName evidence="2">YbaB/EbfC DNA-binding family protein</fullName>
    </submittedName>
</protein>
<evidence type="ECO:0000313" key="2">
    <source>
        <dbReference type="EMBL" id="MCP2271537.1"/>
    </source>
</evidence>
<dbReference type="EMBL" id="JAMTCO010000009">
    <property type="protein sequence ID" value="MCP2271537.1"/>
    <property type="molecule type" value="Genomic_DNA"/>
</dbReference>
<dbReference type="Pfam" id="PF02575">
    <property type="entry name" value="YbaB_DNA_bd"/>
    <property type="match status" value="1"/>
</dbReference>
<name>A0ABT1IFW6_9PSEU</name>
<keyword evidence="2" id="KW-0238">DNA-binding</keyword>
<reference evidence="2 3" key="1">
    <citation type="submission" date="2022-06" db="EMBL/GenBank/DDBJ databases">
        <title>Genomic Encyclopedia of Archaeal and Bacterial Type Strains, Phase II (KMG-II): from individual species to whole genera.</title>
        <authorList>
            <person name="Goeker M."/>
        </authorList>
    </citation>
    <scope>NUCLEOTIDE SEQUENCE [LARGE SCALE GENOMIC DNA]</scope>
    <source>
        <strain evidence="2 3">DSM 44255</strain>
    </source>
</reference>